<feature type="coiled-coil region" evidence="1">
    <location>
        <begin position="388"/>
        <end position="516"/>
    </location>
</feature>
<evidence type="ECO:0000313" key="2">
    <source>
        <dbReference type="Proteomes" id="UP000695022"/>
    </source>
</evidence>
<keyword evidence="2" id="KW-1185">Reference proteome</keyword>
<keyword evidence="1" id="KW-0175">Coiled coil</keyword>
<gene>
    <name evidence="3" type="primary">LOC106820689</name>
</gene>
<sequence>MARNKKRANPKMMPLAHIGASIIPRSIFAAAPRIPPPAFPLAPKTTVIHTALLNATFLPRALVTPPRHYNRRGSTTEPTTPAQLVESVDRTLHQIAPEEDEAQPASLEMSHRRTAVVEHSTRKRLEYHFGASTPSDTEGMSPMSSGSESQLAEIYAEIKKQPNIHSKPPIVTEDDVQNKEDSTMKQERAVIAAKSESRKQCLELETENEEHCNEPPTVQPHSDFQVTKVEVDQDDQHHLLEENEVLRSTVYSLHEELGRHNDKYRLPHKDSMNLDASLPLASSLPQRQIEPMSPILIAYNDRLAERDSIIAEYENEMKDLHDKIKSVIKQNDRLKKASRTSLNQSLSDWEEIQEHAEVVLSENHALTGELARQRERSEDMHQTHVKEVAALSRRLAHVEQERASIQEELRRVSDRYSSLKARHEVMMLSTHEAVSMQQHTDEVVDLKHLLDDVKLKHKGELEHSACQIKALEDERDKLAREKAELVVAKRHLVSDVELLRKSKSRLQQQLDLVQMEQLAACQHLSNLLRAIDRTIAERDTYAHMAHNQQRQNSHIVGKVMKQSLSVERMEEKFQLYKTEAAQKT</sequence>
<proteinExistence type="predicted"/>
<dbReference type="GeneID" id="106820689"/>
<dbReference type="RefSeq" id="XP_014680676.1">
    <property type="nucleotide sequence ID" value="XM_014825190.1"/>
</dbReference>
<dbReference type="InterPro" id="IPR033545">
    <property type="entry name" value="CEP89"/>
</dbReference>
<accession>A0ABM1F8A5</accession>
<organism evidence="2 3">
    <name type="scientific">Priapulus caudatus</name>
    <name type="common">Priapulid worm</name>
    <dbReference type="NCBI Taxonomy" id="37621"/>
    <lineage>
        <taxon>Eukaryota</taxon>
        <taxon>Metazoa</taxon>
        <taxon>Ecdysozoa</taxon>
        <taxon>Scalidophora</taxon>
        <taxon>Priapulida</taxon>
        <taxon>Priapulimorpha</taxon>
        <taxon>Priapulimorphida</taxon>
        <taxon>Priapulidae</taxon>
        <taxon>Priapulus</taxon>
    </lineage>
</organism>
<name>A0ABM1F8A5_PRICU</name>
<dbReference type="PANTHER" id="PTHR36170:SF1">
    <property type="entry name" value="CENTROSOMAL PROTEIN OF 89 KDA"/>
    <property type="match status" value="1"/>
</dbReference>
<dbReference type="Proteomes" id="UP000695022">
    <property type="component" value="Unplaced"/>
</dbReference>
<dbReference type="PANTHER" id="PTHR36170">
    <property type="entry name" value="CENTROSOMAL PROTEIN OF 89 KDA"/>
    <property type="match status" value="1"/>
</dbReference>
<evidence type="ECO:0000313" key="3">
    <source>
        <dbReference type="RefSeq" id="XP_014680676.1"/>
    </source>
</evidence>
<evidence type="ECO:0000256" key="1">
    <source>
        <dbReference type="SAM" id="Coils"/>
    </source>
</evidence>
<feature type="coiled-coil region" evidence="1">
    <location>
        <begin position="303"/>
        <end position="337"/>
    </location>
</feature>
<protein>
    <submittedName>
        <fullName evidence="3">Centrosomal protein of 89 kDa-like isoform X1</fullName>
    </submittedName>
</protein>
<reference evidence="3" key="1">
    <citation type="submission" date="2025-08" db="UniProtKB">
        <authorList>
            <consortium name="RefSeq"/>
        </authorList>
    </citation>
    <scope>IDENTIFICATION</scope>
</reference>